<dbReference type="SMART" id="SM00257">
    <property type="entry name" value="LysM"/>
    <property type="match status" value="2"/>
</dbReference>
<evidence type="ECO:0000256" key="1">
    <source>
        <dbReference type="SAM" id="MobiDB-lite"/>
    </source>
</evidence>
<keyword evidence="5" id="KW-1185">Reference proteome</keyword>
<dbReference type="PANTHER" id="PTHR21666">
    <property type="entry name" value="PEPTIDASE-RELATED"/>
    <property type="match status" value="1"/>
</dbReference>
<dbReference type="SUPFAM" id="SSF51261">
    <property type="entry name" value="Duplicated hybrid motif"/>
    <property type="match status" value="1"/>
</dbReference>
<dbReference type="SUPFAM" id="SSF54106">
    <property type="entry name" value="LysM domain"/>
    <property type="match status" value="2"/>
</dbReference>
<dbReference type="Pfam" id="PF01551">
    <property type="entry name" value="Peptidase_M23"/>
    <property type="match status" value="1"/>
</dbReference>
<comment type="caution">
    <text evidence="4">The sequence shown here is derived from an EMBL/GenBank/DDBJ whole genome shotgun (WGS) entry which is preliminary data.</text>
</comment>
<dbReference type="CDD" id="cd00118">
    <property type="entry name" value="LysM"/>
    <property type="match status" value="2"/>
</dbReference>
<evidence type="ECO:0000256" key="2">
    <source>
        <dbReference type="SAM" id="SignalP"/>
    </source>
</evidence>
<dbReference type="InterPro" id="IPR018392">
    <property type="entry name" value="LysM"/>
</dbReference>
<feature type="domain" description="LysM" evidence="3">
    <location>
        <begin position="27"/>
        <end position="71"/>
    </location>
</feature>
<dbReference type="PROSITE" id="PS51782">
    <property type="entry name" value="LYSM"/>
    <property type="match status" value="2"/>
</dbReference>
<sequence length="288" mass="30393">MRGAAALLLAASVLLIAAADPDPKTETTHVVKDGETLGGIANRAEMPRVLIIEANGLKAPYALRLGQKLVIPRRRIHTVKDGETGFGIAMDYGVPWSAIATASGIDPKAAVKPGQKLTVPTLAKPPVTASPLAAALPAALTSPSATPSEEPAKLADTPAPAFRWPVDGKVRRGFVAKQGDKPWHDGIDVIAPRGTAVRAAAAGKVIFAGDGPREYGKTVILFHSGRWTTTYSYLDQITIKDGETVGAGERIGFNGQTGLASEPQLHFEVRRNRVPLDPAKYLPKAKKP</sequence>
<evidence type="ECO:0000259" key="3">
    <source>
        <dbReference type="PROSITE" id="PS51782"/>
    </source>
</evidence>
<dbReference type="Gene3D" id="2.70.70.10">
    <property type="entry name" value="Glucose Permease (Domain IIA)"/>
    <property type="match status" value="1"/>
</dbReference>
<name>A0ABV6PFD7_9SPHN</name>
<keyword evidence="2" id="KW-0732">Signal</keyword>
<dbReference type="Gene3D" id="3.10.350.10">
    <property type="entry name" value="LysM domain"/>
    <property type="match status" value="2"/>
</dbReference>
<dbReference type="InterPro" id="IPR036779">
    <property type="entry name" value="LysM_dom_sf"/>
</dbReference>
<organism evidence="4 5">
    <name type="scientific">Novosphingobium aquiterrae</name>
    <dbReference type="NCBI Taxonomy" id="624388"/>
    <lineage>
        <taxon>Bacteria</taxon>
        <taxon>Pseudomonadati</taxon>
        <taxon>Pseudomonadota</taxon>
        <taxon>Alphaproteobacteria</taxon>
        <taxon>Sphingomonadales</taxon>
        <taxon>Sphingomonadaceae</taxon>
        <taxon>Novosphingobium</taxon>
    </lineage>
</organism>
<feature type="domain" description="LysM" evidence="3">
    <location>
        <begin position="75"/>
        <end position="119"/>
    </location>
</feature>
<dbReference type="Proteomes" id="UP001589943">
    <property type="component" value="Unassembled WGS sequence"/>
</dbReference>
<proteinExistence type="predicted"/>
<dbReference type="InterPro" id="IPR016047">
    <property type="entry name" value="M23ase_b-sheet_dom"/>
</dbReference>
<dbReference type="InterPro" id="IPR050570">
    <property type="entry name" value="Cell_wall_metabolism_enzyme"/>
</dbReference>
<dbReference type="PANTHER" id="PTHR21666:SF270">
    <property type="entry name" value="MUREIN HYDROLASE ACTIVATOR ENVC"/>
    <property type="match status" value="1"/>
</dbReference>
<gene>
    <name evidence="4" type="ORF">ACFFF7_03895</name>
</gene>
<dbReference type="CDD" id="cd12797">
    <property type="entry name" value="M23_peptidase"/>
    <property type="match status" value="1"/>
</dbReference>
<evidence type="ECO:0000313" key="5">
    <source>
        <dbReference type="Proteomes" id="UP001589943"/>
    </source>
</evidence>
<feature type="region of interest" description="Disordered" evidence="1">
    <location>
        <begin position="140"/>
        <end position="159"/>
    </location>
</feature>
<evidence type="ECO:0000313" key="4">
    <source>
        <dbReference type="EMBL" id="MFC0588546.1"/>
    </source>
</evidence>
<feature type="signal peptide" evidence="2">
    <location>
        <begin position="1"/>
        <end position="19"/>
    </location>
</feature>
<dbReference type="RefSeq" id="WP_379480043.1">
    <property type="nucleotide sequence ID" value="NZ_JBHLTL010000001.1"/>
</dbReference>
<reference evidence="4 5" key="1">
    <citation type="submission" date="2024-09" db="EMBL/GenBank/DDBJ databases">
        <authorList>
            <person name="Sun Q."/>
            <person name="Mori K."/>
        </authorList>
    </citation>
    <scope>NUCLEOTIDE SEQUENCE [LARGE SCALE GENOMIC DNA]</scope>
    <source>
        <strain evidence="4 5">NCAIM B.02537</strain>
    </source>
</reference>
<feature type="chain" id="PRO_5045572809" evidence="2">
    <location>
        <begin position="20"/>
        <end position="288"/>
    </location>
</feature>
<dbReference type="EMBL" id="JBHLTL010000001">
    <property type="protein sequence ID" value="MFC0588546.1"/>
    <property type="molecule type" value="Genomic_DNA"/>
</dbReference>
<dbReference type="InterPro" id="IPR011055">
    <property type="entry name" value="Dup_hybrid_motif"/>
</dbReference>
<protein>
    <submittedName>
        <fullName evidence="4">Peptidoglycan DD-metalloendopeptidase family protein</fullName>
    </submittedName>
</protein>
<dbReference type="Pfam" id="PF01476">
    <property type="entry name" value="LysM"/>
    <property type="match status" value="2"/>
</dbReference>
<accession>A0ABV6PFD7</accession>